<evidence type="ECO:0000313" key="6">
    <source>
        <dbReference type="EMBL" id="MET3557136.1"/>
    </source>
</evidence>
<dbReference type="InterPro" id="IPR036074">
    <property type="entry name" value="CbiD_sf"/>
</dbReference>
<evidence type="ECO:0000256" key="5">
    <source>
        <dbReference type="HAMAP-Rule" id="MF_00787"/>
    </source>
</evidence>
<dbReference type="Pfam" id="PF01888">
    <property type="entry name" value="CbiD"/>
    <property type="match status" value="1"/>
</dbReference>
<protein>
    <recommendedName>
        <fullName evidence="5">Cobalt-precorrin-5B C(1)-methyltransferase</fullName>
        <ecNumber evidence="5">2.1.1.195</ecNumber>
    </recommendedName>
    <alternativeName>
        <fullName evidence="5">Cobalt-precorrin-6A synthase</fullName>
    </alternativeName>
</protein>
<dbReference type="EC" id="2.1.1.195" evidence="5"/>
<evidence type="ECO:0000256" key="1">
    <source>
        <dbReference type="ARBA" id="ARBA00022573"/>
    </source>
</evidence>
<dbReference type="RefSeq" id="WP_354363836.1">
    <property type="nucleotide sequence ID" value="NZ_JBEPLO010000002.1"/>
</dbReference>
<evidence type="ECO:0000256" key="2">
    <source>
        <dbReference type="ARBA" id="ARBA00022603"/>
    </source>
</evidence>
<dbReference type="PANTHER" id="PTHR35863:SF1">
    <property type="entry name" value="COBALT-PRECORRIN-5B C(1)-METHYLTRANSFERASE"/>
    <property type="match status" value="1"/>
</dbReference>
<dbReference type="GO" id="GO:0008168">
    <property type="term" value="F:methyltransferase activity"/>
    <property type="evidence" value="ECO:0007669"/>
    <property type="project" value="UniProtKB-KW"/>
</dbReference>
<dbReference type="Gene3D" id="3.30.2110.10">
    <property type="entry name" value="CbiD-like"/>
    <property type="match status" value="1"/>
</dbReference>
<accession>A0ABV2FF17</accession>
<comment type="caution">
    <text evidence="6">The sequence shown here is derived from an EMBL/GenBank/DDBJ whole genome shotgun (WGS) entry which is preliminary data.</text>
</comment>
<organism evidence="6 7">
    <name type="scientific">Streptococcus rupicaprae</name>
    <dbReference type="NCBI Taxonomy" id="759619"/>
    <lineage>
        <taxon>Bacteria</taxon>
        <taxon>Bacillati</taxon>
        <taxon>Bacillota</taxon>
        <taxon>Bacilli</taxon>
        <taxon>Lactobacillales</taxon>
        <taxon>Streptococcaceae</taxon>
        <taxon>Streptococcus</taxon>
    </lineage>
</organism>
<comment type="catalytic activity">
    <reaction evidence="5">
        <text>Co-precorrin-5B + S-adenosyl-L-methionine = Co-precorrin-6A + S-adenosyl-L-homocysteine</text>
        <dbReference type="Rhea" id="RHEA:26285"/>
        <dbReference type="ChEBI" id="CHEBI:57856"/>
        <dbReference type="ChEBI" id="CHEBI:59789"/>
        <dbReference type="ChEBI" id="CHEBI:60063"/>
        <dbReference type="ChEBI" id="CHEBI:60064"/>
        <dbReference type="EC" id="2.1.1.195"/>
    </reaction>
</comment>
<dbReference type="GO" id="GO:0032259">
    <property type="term" value="P:methylation"/>
    <property type="evidence" value="ECO:0007669"/>
    <property type="project" value="UniProtKB-KW"/>
</dbReference>
<comment type="pathway">
    <text evidence="5">Cofactor biosynthesis; adenosylcobalamin biosynthesis; cob(II)yrinate a,c-diamide from sirohydrochlorin (anaerobic route): step 6/10.</text>
</comment>
<keyword evidence="4 5" id="KW-0949">S-adenosyl-L-methionine</keyword>
<dbReference type="NCBIfam" id="TIGR00312">
    <property type="entry name" value="cbiD"/>
    <property type="match status" value="1"/>
</dbReference>
<comment type="function">
    <text evidence="5">Catalyzes the methylation of C-1 in cobalt-precorrin-5B to form cobalt-precorrin-6A.</text>
</comment>
<comment type="similarity">
    <text evidence="5">Belongs to the CbiD family.</text>
</comment>
<dbReference type="EMBL" id="JBEPLO010000002">
    <property type="protein sequence ID" value="MET3557136.1"/>
    <property type="molecule type" value="Genomic_DNA"/>
</dbReference>
<evidence type="ECO:0000313" key="7">
    <source>
        <dbReference type="Proteomes" id="UP001549122"/>
    </source>
</evidence>
<dbReference type="Proteomes" id="UP001549122">
    <property type="component" value="Unassembled WGS sequence"/>
</dbReference>
<dbReference type="HAMAP" id="MF_00787">
    <property type="entry name" value="CbiD"/>
    <property type="match status" value="1"/>
</dbReference>
<evidence type="ECO:0000256" key="4">
    <source>
        <dbReference type="ARBA" id="ARBA00022691"/>
    </source>
</evidence>
<reference evidence="6 7" key="1">
    <citation type="submission" date="2024-06" db="EMBL/GenBank/DDBJ databases">
        <title>Genomic Encyclopedia of Type Strains, Phase IV (KMG-IV): sequencing the most valuable type-strain genomes for metagenomic binning, comparative biology and taxonomic classification.</title>
        <authorList>
            <person name="Goeker M."/>
        </authorList>
    </citation>
    <scope>NUCLEOTIDE SEQUENCE [LARGE SCALE GENOMIC DNA]</scope>
    <source>
        <strain evidence="6 7">DSM 28303</strain>
    </source>
</reference>
<evidence type="ECO:0000256" key="3">
    <source>
        <dbReference type="ARBA" id="ARBA00022679"/>
    </source>
</evidence>
<gene>
    <name evidence="5" type="primary">cbiD</name>
    <name evidence="6" type="ORF">ABID29_000245</name>
</gene>
<keyword evidence="7" id="KW-1185">Reference proteome</keyword>
<proteinExistence type="inferred from homology"/>
<keyword evidence="2 5" id="KW-0489">Methyltransferase</keyword>
<dbReference type="SUPFAM" id="SSF111342">
    <property type="entry name" value="CbiD-like"/>
    <property type="match status" value="1"/>
</dbReference>
<dbReference type="InterPro" id="IPR002748">
    <property type="entry name" value="CbiD"/>
</dbReference>
<keyword evidence="3 5" id="KW-0808">Transferase</keyword>
<name>A0ABV2FF17_9STRE</name>
<keyword evidence="1 5" id="KW-0169">Cobalamin biosynthesis</keyword>
<dbReference type="PANTHER" id="PTHR35863">
    <property type="entry name" value="COBALT-PRECORRIN-5B C(1)-METHYLTRANSFERASE"/>
    <property type="match status" value="1"/>
</dbReference>
<sequence length="374" mass="39893">MEEYVYVNGKKLRRGYTTGTCATAASVAAVSMILNQELEERITVQTASGVTVTMTVHDPSFDGLTATAAIQKDGGDDADATHGILIYATVTLLPDQAEIEIDGGQGVGRVTQKGLANPVGMAAINPTPRKMIAQSVRELIGPDCGAKVLIFVPEGEEIAKLTYNSRLGILGGISILGTTGIVNPMSEDAWKAAITVELSMLRNNGHSSVILAPGNYGEAFATEQLGIPKAHIVNMSNFVGHVLKEVQRLGFTKVLMVGHMGKLVKVAAGTMSTHSKDSDGRIETLVANLALMGAPLDMLQQVDACITTEAAAVIIKNYGYEGVYQVLADKIKMKTERLLKFKKPAVTIEVVLFGSEDGYLASTKPLEEIKEEWT</sequence>
<dbReference type="PIRSF" id="PIRSF026782">
    <property type="entry name" value="CbiD"/>
    <property type="match status" value="1"/>
</dbReference>